<feature type="region of interest" description="Disordered" evidence="1">
    <location>
        <begin position="61"/>
        <end position="80"/>
    </location>
</feature>
<organism evidence="2 3">
    <name type="scientific">Alicyclobacillus macrosporangiidus</name>
    <dbReference type="NCBI Taxonomy" id="392015"/>
    <lineage>
        <taxon>Bacteria</taxon>
        <taxon>Bacillati</taxon>
        <taxon>Bacillota</taxon>
        <taxon>Bacilli</taxon>
        <taxon>Bacillales</taxon>
        <taxon>Alicyclobacillaceae</taxon>
        <taxon>Alicyclobacillus</taxon>
    </lineage>
</organism>
<keyword evidence="3" id="KW-1185">Reference proteome</keyword>
<reference evidence="3" key="1">
    <citation type="submission" date="2016-10" db="EMBL/GenBank/DDBJ databases">
        <authorList>
            <person name="Varghese N."/>
        </authorList>
    </citation>
    <scope>NUCLEOTIDE SEQUENCE [LARGE SCALE GENOMIC DNA]</scope>
    <source>
        <strain evidence="3">DSM 17980</strain>
    </source>
</reference>
<evidence type="ECO:0000313" key="2">
    <source>
        <dbReference type="EMBL" id="SFV09705.1"/>
    </source>
</evidence>
<dbReference type="Proteomes" id="UP000183508">
    <property type="component" value="Unassembled WGS sequence"/>
</dbReference>
<gene>
    <name evidence="2" type="ORF">SAMN05421543_1646</name>
</gene>
<dbReference type="STRING" id="392015.SAMN05421543_1646"/>
<name>A0A1I7LJ57_9BACL</name>
<accession>A0A1I7LJ57</accession>
<evidence type="ECO:0000313" key="3">
    <source>
        <dbReference type="Proteomes" id="UP000183508"/>
    </source>
</evidence>
<dbReference type="EMBL" id="FPBV01000064">
    <property type="protein sequence ID" value="SFV09705.1"/>
    <property type="molecule type" value="Genomic_DNA"/>
</dbReference>
<proteinExistence type="predicted"/>
<sequence>MDNPERPGLPDVCWVKFPAVRNAGSMRVAFESIAAQLAKQPVLREVRDVLVDDDTIRLVLEKEEPPEAKEGTVNERQHRH</sequence>
<dbReference type="AlphaFoldDB" id="A0A1I7LJ57"/>
<evidence type="ECO:0000256" key="1">
    <source>
        <dbReference type="SAM" id="MobiDB-lite"/>
    </source>
</evidence>
<protein>
    <submittedName>
        <fullName evidence="2">Uncharacterized protein</fullName>
    </submittedName>
</protein>